<evidence type="ECO:0000256" key="1">
    <source>
        <dbReference type="ARBA" id="ARBA00004383"/>
    </source>
</evidence>
<evidence type="ECO:0000256" key="10">
    <source>
        <dbReference type="SAM" id="MobiDB-lite"/>
    </source>
</evidence>
<feature type="signal peptide" evidence="11">
    <location>
        <begin position="1"/>
        <end position="19"/>
    </location>
</feature>
<keyword evidence="11" id="KW-0732">Signal</keyword>
<dbReference type="PROSITE" id="PS52015">
    <property type="entry name" value="TONB_CTD"/>
    <property type="match status" value="1"/>
</dbReference>
<dbReference type="InterPro" id="IPR051045">
    <property type="entry name" value="TonB-dependent_transducer"/>
</dbReference>
<dbReference type="EMBL" id="CAKLPX010000002">
    <property type="protein sequence ID" value="CAH0992264.1"/>
    <property type="molecule type" value="Genomic_DNA"/>
</dbReference>
<evidence type="ECO:0000256" key="3">
    <source>
        <dbReference type="ARBA" id="ARBA00022448"/>
    </source>
</evidence>
<keyword evidence="6" id="KW-0812">Transmembrane</keyword>
<dbReference type="Gene3D" id="3.30.1150.10">
    <property type="match status" value="1"/>
</dbReference>
<evidence type="ECO:0000256" key="6">
    <source>
        <dbReference type="ARBA" id="ARBA00022692"/>
    </source>
</evidence>
<keyword evidence="7" id="KW-0653">Protein transport</keyword>
<accession>A0ABN8EIQ1</accession>
<evidence type="ECO:0000256" key="9">
    <source>
        <dbReference type="ARBA" id="ARBA00023136"/>
    </source>
</evidence>
<dbReference type="SUPFAM" id="SSF74653">
    <property type="entry name" value="TolA/TonB C-terminal domain"/>
    <property type="match status" value="1"/>
</dbReference>
<dbReference type="InterPro" id="IPR016087">
    <property type="entry name" value="Chalcone_isomerase"/>
</dbReference>
<evidence type="ECO:0000256" key="11">
    <source>
        <dbReference type="SAM" id="SignalP"/>
    </source>
</evidence>
<comment type="subcellular location">
    <subcellularLocation>
        <location evidence="1">Cell inner membrane</location>
        <topology evidence="1">Single-pass membrane protein</topology>
        <orientation evidence="1">Periplasmic side</orientation>
    </subcellularLocation>
</comment>
<keyword evidence="4" id="KW-1003">Cell membrane</keyword>
<evidence type="ECO:0000313" key="13">
    <source>
        <dbReference type="EMBL" id="CAH0992264.1"/>
    </source>
</evidence>
<evidence type="ECO:0000256" key="2">
    <source>
        <dbReference type="ARBA" id="ARBA00006555"/>
    </source>
</evidence>
<keyword evidence="14" id="KW-1185">Reference proteome</keyword>
<evidence type="ECO:0000313" key="14">
    <source>
        <dbReference type="Proteomes" id="UP000838100"/>
    </source>
</evidence>
<dbReference type="PANTHER" id="PTHR33446:SF2">
    <property type="entry name" value="PROTEIN TONB"/>
    <property type="match status" value="1"/>
</dbReference>
<dbReference type="InterPro" id="IPR037682">
    <property type="entry name" value="TonB_C"/>
</dbReference>
<organism evidence="13 14">
    <name type="scientific">Sinobacterium norvegicum</name>
    <dbReference type="NCBI Taxonomy" id="1641715"/>
    <lineage>
        <taxon>Bacteria</taxon>
        <taxon>Pseudomonadati</taxon>
        <taxon>Pseudomonadota</taxon>
        <taxon>Gammaproteobacteria</taxon>
        <taxon>Cellvibrionales</taxon>
        <taxon>Spongiibacteraceae</taxon>
        <taxon>Sinobacterium</taxon>
    </lineage>
</organism>
<feature type="chain" id="PRO_5045470476" description="TonB C-terminal domain-containing protein" evidence="11">
    <location>
        <begin position="20"/>
        <end position="390"/>
    </location>
</feature>
<comment type="caution">
    <text evidence="13">The sequence shown here is derived from an EMBL/GenBank/DDBJ whole genome shotgun (WGS) entry which is preliminary data.</text>
</comment>
<keyword evidence="8" id="KW-1133">Transmembrane helix</keyword>
<dbReference type="Proteomes" id="UP000838100">
    <property type="component" value="Unassembled WGS sequence"/>
</dbReference>
<proteinExistence type="inferred from homology"/>
<reference evidence="13" key="1">
    <citation type="submission" date="2021-12" db="EMBL/GenBank/DDBJ databases">
        <authorList>
            <person name="Rodrigo-Torres L."/>
            <person name="Arahal R. D."/>
            <person name="Lucena T."/>
        </authorList>
    </citation>
    <scope>NUCLEOTIDE SEQUENCE</scope>
    <source>
        <strain evidence="13">CECT 8267</strain>
    </source>
</reference>
<evidence type="ECO:0000256" key="5">
    <source>
        <dbReference type="ARBA" id="ARBA00022519"/>
    </source>
</evidence>
<evidence type="ECO:0000259" key="12">
    <source>
        <dbReference type="PROSITE" id="PS52015"/>
    </source>
</evidence>
<dbReference type="InterPro" id="IPR006260">
    <property type="entry name" value="TonB/TolA_C"/>
</dbReference>
<feature type="compositionally biased region" description="Polar residues" evidence="10">
    <location>
        <begin position="207"/>
        <end position="229"/>
    </location>
</feature>
<gene>
    <name evidence="13" type="ORF">SIN8267_02383</name>
</gene>
<feature type="region of interest" description="Disordered" evidence="10">
    <location>
        <begin position="185"/>
        <end position="261"/>
    </location>
</feature>
<sequence>MKSLISAFLVVILSQAAIAQDSLRLNGITTYNKLNRDYFIAALFLQERNSSADEIINSYEPSKLSMKVVQKKLSARQFNQYWLTAININNDEEDLDIYDEEIIRFTQLFKNSFIYGDEITISFTRDFEINVHANNQLISSFDNSGFYPVLLNAWLGPRPTSREFKAELLKLPNSVKTAELIDTHTQLLASPERQKESKKWRVKPAKKSNNQQRLPPSFNETISTPSSAKISAPKPVNTQQAASSPLTPPVSGIQTASLSPTLQSPKLTATANATASDVTTQKSVAIEQQASKQLSIMTMYRSNILKTTYQHIIYPNLAIDEELEGDVVIAITLDRSGEVIDIDQLESAAHHSLNNAAIKAIQQSQYPSPPNSLEGNNFVVKLPIKFRLPK</sequence>
<dbReference type="NCBIfam" id="TIGR01352">
    <property type="entry name" value="tonB_Cterm"/>
    <property type="match status" value="1"/>
</dbReference>
<feature type="compositionally biased region" description="Polar residues" evidence="10">
    <location>
        <begin position="236"/>
        <end position="245"/>
    </location>
</feature>
<keyword evidence="5" id="KW-0997">Cell inner membrane</keyword>
<evidence type="ECO:0000256" key="7">
    <source>
        <dbReference type="ARBA" id="ARBA00022927"/>
    </source>
</evidence>
<protein>
    <recommendedName>
        <fullName evidence="12">TonB C-terminal domain-containing protein</fullName>
    </recommendedName>
</protein>
<comment type="similarity">
    <text evidence="2">Belongs to the TonB family.</text>
</comment>
<feature type="domain" description="TonB C-terminal" evidence="12">
    <location>
        <begin position="299"/>
        <end position="390"/>
    </location>
</feature>
<dbReference type="RefSeq" id="WP_237444952.1">
    <property type="nucleotide sequence ID" value="NZ_CAKLPX010000002.1"/>
</dbReference>
<dbReference type="PANTHER" id="PTHR33446">
    <property type="entry name" value="PROTEIN TONB-RELATED"/>
    <property type="match status" value="1"/>
</dbReference>
<name>A0ABN8EIQ1_9GAMM</name>
<evidence type="ECO:0000256" key="4">
    <source>
        <dbReference type="ARBA" id="ARBA00022475"/>
    </source>
</evidence>
<feature type="compositionally biased region" description="Polar residues" evidence="10">
    <location>
        <begin position="252"/>
        <end position="261"/>
    </location>
</feature>
<dbReference type="Pfam" id="PF16036">
    <property type="entry name" value="Chalcone_3"/>
    <property type="match status" value="1"/>
</dbReference>
<evidence type="ECO:0000256" key="8">
    <source>
        <dbReference type="ARBA" id="ARBA00022989"/>
    </source>
</evidence>
<keyword evidence="3" id="KW-0813">Transport</keyword>
<dbReference type="Pfam" id="PF03544">
    <property type="entry name" value="TonB_C"/>
    <property type="match status" value="1"/>
</dbReference>
<keyword evidence="9" id="KW-0472">Membrane</keyword>